<protein>
    <submittedName>
        <fullName evidence="2">Uncharacterized protein</fullName>
    </submittedName>
</protein>
<comment type="caution">
    <text evidence="2">The sequence shown here is derived from an EMBL/GenBank/DDBJ whole genome shotgun (WGS) entry which is preliminary data.</text>
</comment>
<dbReference type="RefSeq" id="WP_016107692.1">
    <property type="nucleotide sequence ID" value="NZ_JAIUXW010000012.1"/>
</dbReference>
<proteinExistence type="predicted"/>
<reference evidence="2" key="1">
    <citation type="submission" date="2017-09" db="EMBL/GenBank/DDBJ databases">
        <title>Large-scale bioinformatics analysis of Bacillus genomes uncovers conserved roles of natural products in bacterial physiology.</title>
        <authorList>
            <consortium name="Agbiome Team Llc"/>
            <person name="Bleich R.M."/>
            <person name="Kirk G.J."/>
            <person name="Santa Maria K.C."/>
            <person name="Allen S.E."/>
            <person name="Farag S."/>
            <person name="Shank E.A."/>
            <person name="Bowers A."/>
        </authorList>
    </citation>
    <scope>NUCLEOTIDE SEQUENCE</scope>
    <source>
        <strain evidence="2">AFS005430</strain>
    </source>
</reference>
<dbReference type="Proteomes" id="UP000220969">
    <property type="component" value="Unassembled WGS sequence"/>
</dbReference>
<evidence type="ECO:0000313" key="2">
    <source>
        <dbReference type="EMBL" id="PEI84677.1"/>
    </source>
</evidence>
<dbReference type="EMBL" id="NUEH01000042">
    <property type="protein sequence ID" value="PEI84677.1"/>
    <property type="molecule type" value="Genomic_DNA"/>
</dbReference>
<evidence type="ECO:0000256" key="1">
    <source>
        <dbReference type="SAM" id="SignalP"/>
    </source>
</evidence>
<name>A0AB73SHP2_9BACI</name>
<feature type="signal peptide" evidence="1">
    <location>
        <begin position="1"/>
        <end position="25"/>
    </location>
</feature>
<feature type="chain" id="PRO_5044490348" evidence="1">
    <location>
        <begin position="26"/>
        <end position="86"/>
    </location>
</feature>
<accession>A0AB73SHP2</accession>
<keyword evidence="1" id="KW-0732">Signal</keyword>
<organism evidence="2">
    <name type="scientific">Bacillus toyonensis</name>
    <dbReference type="NCBI Taxonomy" id="155322"/>
    <lineage>
        <taxon>Bacteria</taxon>
        <taxon>Bacillati</taxon>
        <taxon>Bacillota</taxon>
        <taxon>Bacilli</taxon>
        <taxon>Bacillales</taxon>
        <taxon>Bacillaceae</taxon>
        <taxon>Bacillus</taxon>
        <taxon>Bacillus cereus group</taxon>
    </lineage>
</organism>
<sequence>MFKKLVFEALVTGIALIGGIGAASASTEGVDSTKQVAPTKALLAKYYNYEYRFSYHDVTGQNISRTYEVYSPNGYFANSFYSEGKT</sequence>
<gene>
    <name evidence="2" type="ORF">CN678_18880</name>
</gene>
<dbReference type="AlphaFoldDB" id="A0AB73SHP2"/>